<organism evidence="2 3">
    <name type="scientific">Geopseudomonas aromaticivorans</name>
    <dbReference type="NCBI Taxonomy" id="2849492"/>
    <lineage>
        <taxon>Bacteria</taxon>
        <taxon>Pseudomonadati</taxon>
        <taxon>Pseudomonadota</taxon>
        <taxon>Gammaproteobacteria</taxon>
        <taxon>Pseudomonadales</taxon>
        <taxon>Pseudomonadaceae</taxon>
        <taxon>Geopseudomonas</taxon>
    </lineage>
</organism>
<dbReference type="EMBL" id="JAHRGL010000011">
    <property type="protein sequence ID" value="MBV2132061.1"/>
    <property type="molecule type" value="Genomic_DNA"/>
</dbReference>
<accession>A0ABS6MTC3</accession>
<evidence type="ECO:0000313" key="2">
    <source>
        <dbReference type="EMBL" id="MBV2132061.1"/>
    </source>
</evidence>
<gene>
    <name evidence="2" type="ORF">KRX52_04520</name>
</gene>
<proteinExistence type="predicted"/>
<keyword evidence="1" id="KW-0175">Coiled coil</keyword>
<comment type="caution">
    <text evidence="2">The sequence shown here is derived from an EMBL/GenBank/DDBJ whole genome shotgun (WGS) entry which is preliminary data.</text>
</comment>
<evidence type="ECO:0000313" key="3">
    <source>
        <dbReference type="Proteomes" id="UP000813068"/>
    </source>
</evidence>
<dbReference type="Proteomes" id="UP000813068">
    <property type="component" value="Unassembled WGS sequence"/>
</dbReference>
<protein>
    <submittedName>
        <fullName evidence="2">Lysis protein</fullName>
    </submittedName>
</protein>
<sequence length="168" mass="17914">MISAALRPPLLALLVGIAIGWAINGWRLGADLSALRADHAQQLERIAAAQAAAIAEQQQIRDQLEKQLAAIDHQRYQELTHAQENSDRLAADLATARQRLRVRIDPASCGGVPDTSGTAGVDDGAGAQADLHPATAAGVVRVTGRADQCRARLMALQEWVMEVSKRGD</sequence>
<feature type="coiled-coil region" evidence="1">
    <location>
        <begin position="47"/>
        <end position="99"/>
    </location>
</feature>
<evidence type="ECO:0000256" key="1">
    <source>
        <dbReference type="SAM" id="Coils"/>
    </source>
</evidence>
<name>A0ABS6MTC3_9GAMM</name>
<reference evidence="2 3" key="1">
    <citation type="submission" date="2021-06" db="EMBL/GenBank/DDBJ databases">
        <title>Differences between aerobic and microaerobic xylene degrading microbial communities.</title>
        <authorList>
            <person name="Banerjee S."/>
            <person name="Tancsics A."/>
        </authorList>
    </citation>
    <scope>NUCLEOTIDE SEQUENCE [LARGE SCALE GENOMIC DNA]</scope>
    <source>
        <strain evidence="2 3">MAP12</strain>
    </source>
</reference>
<dbReference type="InterPro" id="IPR004929">
    <property type="entry name" value="I-spanin"/>
</dbReference>
<dbReference type="Pfam" id="PF03245">
    <property type="entry name" value="Phage_lysis"/>
    <property type="match status" value="1"/>
</dbReference>
<keyword evidence="3" id="KW-1185">Reference proteome</keyword>